<dbReference type="Pfam" id="PF01551">
    <property type="entry name" value="Peptidase_M23"/>
    <property type="match status" value="1"/>
</dbReference>
<feature type="domain" description="M23ase beta-sheet core" evidence="2">
    <location>
        <begin position="154"/>
        <end position="211"/>
    </location>
</feature>
<evidence type="ECO:0000313" key="3">
    <source>
        <dbReference type="EMBL" id="GMA34679.1"/>
    </source>
</evidence>
<dbReference type="EMBL" id="BSUN01000001">
    <property type="protein sequence ID" value="GMA34679.1"/>
    <property type="molecule type" value="Genomic_DNA"/>
</dbReference>
<dbReference type="PANTHER" id="PTHR21666:SF270">
    <property type="entry name" value="MUREIN HYDROLASE ACTIVATOR ENVC"/>
    <property type="match status" value="1"/>
</dbReference>
<dbReference type="CDD" id="cd12797">
    <property type="entry name" value="M23_peptidase"/>
    <property type="match status" value="1"/>
</dbReference>
<dbReference type="InterPro" id="IPR011055">
    <property type="entry name" value="Dup_hybrid_motif"/>
</dbReference>
<dbReference type="InterPro" id="IPR050570">
    <property type="entry name" value="Cell_wall_metabolism_enzyme"/>
</dbReference>
<feature type="region of interest" description="Disordered" evidence="1">
    <location>
        <begin position="1"/>
        <end position="43"/>
    </location>
</feature>
<feature type="region of interest" description="Disordered" evidence="1">
    <location>
        <begin position="79"/>
        <end position="118"/>
    </location>
</feature>
<evidence type="ECO:0000313" key="4">
    <source>
        <dbReference type="Proteomes" id="UP001157125"/>
    </source>
</evidence>
<sequence length="232" mass="25082">MTTSRSLKKQADALVVERKDKEAEAQDAKDALDAKAAEAEDAKQYLESQRATFLAQQEENERQRQDILDKVADLYEAKKAAEDGKSDAEDAKAEAERKAAEEAAQSGGSSGSGSGGSSGGAASASGYFDYPTSNVYITSSYGMRYHPIFHYWRLHAGTDFRAYCGTPIYAAAPGTVEWATVVGGFGNQVMIDHGEVGGDYVMTSYNHLTSLRCILGPVGRPRRSSRLLGFDR</sequence>
<organism evidence="3 4">
    <name type="scientific">Demequina litorisediminis</name>
    <dbReference type="NCBI Taxonomy" id="1849022"/>
    <lineage>
        <taxon>Bacteria</taxon>
        <taxon>Bacillati</taxon>
        <taxon>Actinomycetota</taxon>
        <taxon>Actinomycetes</taxon>
        <taxon>Micrococcales</taxon>
        <taxon>Demequinaceae</taxon>
        <taxon>Demequina</taxon>
    </lineage>
</organism>
<reference evidence="4" key="1">
    <citation type="journal article" date="2019" name="Int. J. Syst. Evol. Microbiol.">
        <title>The Global Catalogue of Microorganisms (GCM) 10K type strain sequencing project: providing services to taxonomists for standard genome sequencing and annotation.</title>
        <authorList>
            <consortium name="The Broad Institute Genomics Platform"/>
            <consortium name="The Broad Institute Genome Sequencing Center for Infectious Disease"/>
            <person name="Wu L."/>
            <person name="Ma J."/>
        </authorList>
    </citation>
    <scope>NUCLEOTIDE SEQUENCE [LARGE SCALE GENOMIC DNA]</scope>
    <source>
        <strain evidence="4">NBRC 112299</strain>
    </source>
</reference>
<dbReference type="PANTHER" id="PTHR21666">
    <property type="entry name" value="PEPTIDASE-RELATED"/>
    <property type="match status" value="1"/>
</dbReference>
<evidence type="ECO:0000259" key="2">
    <source>
        <dbReference type="Pfam" id="PF01551"/>
    </source>
</evidence>
<dbReference type="InterPro" id="IPR016047">
    <property type="entry name" value="M23ase_b-sheet_dom"/>
</dbReference>
<feature type="compositionally biased region" description="Basic and acidic residues" evidence="1">
    <location>
        <begin position="9"/>
        <end position="43"/>
    </location>
</feature>
<comment type="caution">
    <text evidence="3">The sequence shown here is derived from an EMBL/GenBank/DDBJ whole genome shotgun (WGS) entry which is preliminary data.</text>
</comment>
<dbReference type="Proteomes" id="UP001157125">
    <property type="component" value="Unassembled WGS sequence"/>
</dbReference>
<dbReference type="Gene3D" id="2.70.70.10">
    <property type="entry name" value="Glucose Permease (Domain IIA)"/>
    <property type="match status" value="1"/>
</dbReference>
<feature type="compositionally biased region" description="Gly residues" evidence="1">
    <location>
        <begin position="108"/>
        <end position="118"/>
    </location>
</feature>
<name>A0ABQ6ID75_9MICO</name>
<accession>A0ABQ6ID75</accession>
<dbReference type="Gene3D" id="3.10.450.350">
    <property type="match status" value="1"/>
</dbReference>
<protein>
    <recommendedName>
        <fullName evidence="2">M23ase beta-sheet core domain-containing protein</fullName>
    </recommendedName>
</protein>
<proteinExistence type="predicted"/>
<gene>
    <name evidence="3" type="ORF">GCM10025876_08830</name>
</gene>
<keyword evidence="4" id="KW-1185">Reference proteome</keyword>
<feature type="compositionally biased region" description="Basic and acidic residues" evidence="1">
    <location>
        <begin position="79"/>
        <end position="101"/>
    </location>
</feature>
<dbReference type="SUPFAM" id="SSF51261">
    <property type="entry name" value="Duplicated hybrid motif"/>
    <property type="match status" value="1"/>
</dbReference>
<evidence type="ECO:0000256" key="1">
    <source>
        <dbReference type="SAM" id="MobiDB-lite"/>
    </source>
</evidence>